<dbReference type="GO" id="GO:0016320">
    <property type="term" value="P:endoplasmic reticulum membrane fusion"/>
    <property type="evidence" value="ECO:0007669"/>
    <property type="project" value="TreeGrafter"/>
</dbReference>
<evidence type="ECO:0000256" key="6">
    <source>
        <dbReference type="ARBA" id="ARBA00022989"/>
    </source>
</evidence>
<comment type="function">
    <text evidence="9">Probable GTP-binding protein that may be involved in cell development.</text>
</comment>
<dbReference type="PROSITE" id="PS51715">
    <property type="entry name" value="G_GB1_RHD3"/>
    <property type="match status" value="1"/>
</dbReference>
<evidence type="ECO:0000256" key="4">
    <source>
        <dbReference type="ARBA" id="ARBA00022801"/>
    </source>
</evidence>
<feature type="topological domain" description="Cytoplasmic" evidence="9">
    <location>
        <begin position="1"/>
        <end position="790"/>
    </location>
</feature>
<feature type="transmembrane region" description="Helical" evidence="11">
    <location>
        <begin position="815"/>
        <end position="835"/>
    </location>
</feature>
<dbReference type="Pfam" id="PF20428">
    <property type="entry name" value="Sey1_3HB"/>
    <property type="match status" value="1"/>
</dbReference>
<feature type="topological domain" description="Cytoplasmic" evidence="9">
    <location>
        <begin position="836"/>
        <end position="879"/>
    </location>
</feature>
<keyword evidence="3 9" id="KW-0547">Nucleotide-binding</keyword>
<dbReference type="Gene3D" id="3.40.50.300">
    <property type="entry name" value="P-loop containing nucleotide triphosphate hydrolases"/>
    <property type="match status" value="1"/>
</dbReference>
<dbReference type="GO" id="GO:0005525">
    <property type="term" value="F:GTP binding"/>
    <property type="evidence" value="ECO:0007669"/>
    <property type="project" value="UniProtKB-UniRule"/>
</dbReference>
<proteinExistence type="inferred from homology"/>
<evidence type="ECO:0000256" key="5">
    <source>
        <dbReference type="ARBA" id="ARBA00022824"/>
    </source>
</evidence>
<sequence>MSEEIINQTVEKEQQPILSNENIKDEEVNETPQEQQKVEQTEEEIKQQQQQQEDEFVVLEETKSVEPIEESSQPPQQTLTPQETPEQKTQEHEYQDIVQFIDHKGDIVKEDNKNGRTTFLSTLSNRDDFLTKGFDYSVISILGPQSSGKSTLLNLLFNTRFAVMDASTGRKQTTQGVWMGVASTSQNKETFLILDVEGTDGRERGEDEKAFERKTSLFSLALSSVLIINMWAHDIGRYNAANISLLKTVFELNLQLFQKKRNHKILIFFLIRDHDGVTPLERLKATLMEDISKLWTDLQKPEEFEGTRESDFFDFEFTTLPHKIYSPSAFLGQVEQLKQRFSDSSANSFIPKREYRNDDIPADGFYQFSYQVWETIKSNRDLDLPSQKEMLALYRCDEFVELSMTQFTRDIKPVKEHIERGRIQEQFGEKSKRILDLALSVYDEPAQRYHLETVQKKRQVLTDRIISDLKYLFDKQMERLNENTLVFYNSLIKEFTDASTSGGSSNNKKRDGSSVALTAASAGIIPQFSTWSSGIKKKSIEYFEIVAKQSIVPGSDWSYENDLEQLNTKLEKELSTLKENQLVRLSKLMRDKTFQQELTPQITKITEQAPNNMWQKIKNYYEDALSSNEKEFRDRLVDFQLDEQKVNDLINKFRDQMAEGLKNKITERAEFLQMRMRKRFEEKFNMDNRNLPRKWTKTDDIASIFQEARQNAEKLIDLFSYLRLDDEDLDVSFFKRLDNDEHEENTMVNSSKIIIPYKDCCLACENFRLTIKSDYMQALSEQNRLTTGGGVPGYMIILLCVLGFNEFISIISSPLLLLLTILLGGVGFVLFKLGLAGPFIDYSSQILVHFINKVKDIVLHVEQLQEQNHNSPINKHKKD</sequence>
<dbReference type="InterPro" id="IPR046758">
    <property type="entry name" value="Sey1/RHD3-like_3HB"/>
</dbReference>
<keyword evidence="6 9" id="KW-1133">Transmembrane helix</keyword>
<feature type="compositionally biased region" description="Basic and acidic residues" evidence="10">
    <location>
        <begin position="36"/>
        <end position="46"/>
    </location>
</feature>
<evidence type="ECO:0000313" key="13">
    <source>
        <dbReference type="EMBL" id="KAK5582434.1"/>
    </source>
</evidence>
<keyword evidence="14" id="KW-1185">Reference proteome</keyword>
<name>A0AAN7TYY0_9MYCE</name>
<dbReference type="CDD" id="cd01851">
    <property type="entry name" value="GBP"/>
    <property type="match status" value="1"/>
</dbReference>
<comment type="similarity">
    <text evidence="9">Belongs to the TRAFAC class dynamin-like GTPase superfamily. GB1/RHD3 GTPase family. RHD3 subfamily.</text>
</comment>
<dbReference type="SUPFAM" id="SSF52540">
    <property type="entry name" value="P-loop containing nucleoside triphosphate hydrolases"/>
    <property type="match status" value="1"/>
</dbReference>
<accession>A0AAN7TYY0</accession>
<dbReference type="EC" id="3.6.5.-" evidence="9"/>
<dbReference type="PANTHER" id="PTHR45923">
    <property type="entry name" value="PROTEIN SEY1"/>
    <property type="match status" value="1"/>
</dbReference>
<evidence type="ECO:0000256" key="8">
    <source>
        <dbReference type="ARBA" id="ARBA00023136"/>
    </source>
</evidence>
<evidence type="ECO:0000256" key="1">
    <source>
        <dbReference type="ARBA" id="ARBA00004477"/>
    </source>
</evidence>
<keyword evidence="5 9" id="KW-0256">Endoplasmic reticulum</keyword>
<evidence type="ECO:0000256" key="9">
    <source>
        <dbReference type="HAMAP-Rule" id="MF_03109"/>
    </source>
</evidence>
<evidence type="ECO:0000256" key="10">
    <source>
        <dbReference type="SAM" id="MobiDB-lite"/>
    </source>
</evidence>
<evidence type="ECO:0000256" key="11">
    <source>
        <dbReference type="SAM" id="Phobius"/>
    </source>
</evidence>
<gene>
    <name evidence="13" type="ORF">RB653_004019</name>
</gene>
<feature type="transmembrane region" description="Helical" evidence="11">
    <location>
        <begin position="791"/>
        <end position="808"/>
    </location>
</feature>
<dbReference type="InterPro" id="IPR008803">
    <property type="entry name" value="RHD3/Sey1"/>
</dbReference>
<keyword evidence="4 9" id="KW-0378">Hydrolase</keyword>
<dbReference type="GO" id="GO:0005789">
    <property type="term" value="C:endoplasmic reticulum membrane"/>
    <property type="evidence" value="ECO:0007669"/>
    <property type="project" value="UniProtKB-SubCell"/>
</dbReference>
<dbReference type="AlphaFoldDB" id="A0AAN7TYY0"/>
<evidence type="ECO:0000259" key="12">
    <source>
        <dbReference type="PROSITE" id="PS51715"/>
    </source>
</evidence>
<keyword evidence="2 9" id="KW-0812">Transmembrane</keyword>
<evidence type="ECO:0000256" key="7">
    <source>
        <dbReference type="ARBA" id="ARBA00023134"/>
    </source>
</evidence>
<dbReference type="GO" id="GO:0003924">
    <property type="term" value="F:GTPase activity"/>
    <property type="evidence" value="ECO:0007669"/>
    <property type="project" value="UniProtKB-UniRule"/>
</dbReference>
<comment type="subcellular location">
    <subcellularLocation>
        <location evidence="1 9">Endoplasmic reticulum membrane</location>
        <topology evidence="1 9">Multi-pass membrane protein</topology>
    </subcellularLocation>
</comment>
<feature type="domain" description="GB1/RHD3-type G" evidence="12">
    <location>
        <begin position="133"/>
        <end position="355"/>
    </location>
</feature>
<dbReference type="InterPro" id="IPR027417">
    <property type="entry name" value="P-loop_NTPase"/>
</dbReference>
<dbReference type="Pfam" id="PF05879">
    <property type="entry name" value="RHD3_GTPase"/>
    <property type="match status" value="1"/>
</dbReference>
<evidence type="ECO:0000313" key="14">
    <source>
        <dbReference type="Proteomes" id="UP001344447"/>
    </source>
</evidence>
<dbReference type="HAMAP" id="MF_03109">
    <property type="entry name" value="Sey1"/>
    <property type="match status" value="1"/>
</dbReference>
<feature type="region of interest" description="Disordered" evidence="10">
    <location>
        <begin position="1"/>
        <end position="92"/>
    </location>
</feature>
<dbReference type="PANTHER" id="PTHR45923:SF2">
    <property type="entry name" value="PROTEIN SEY1"/>
    <property type="match status" value="1"/>
</dbReference>
<keyword evidence="8 9" id="KW-0472">Membrane</keyword>
<dbReference type="InterPro" id="IPR030386">
    <property type="entry name" value="G_GB1_RHD3_dom"/>
</dbReference>
<comment type="caution">
    <text evidence="13">The sequence shown here is derived from an EMBL/GenBank/DDBJ whole genome shotgun (WGS) entry which is preliminary data.</text>
</comment>
<evidence type="ECO:0000256" key="2">
    <source>
        <dbReference type="ARBA" id="ARBA00022692"/>
    </source>
</evidence>
<evidence type="ECO:0000256" key="3">
    <source>
        <dbReference type="ARBA" id="ARBA00022741"/>
    </source>
</evidence>
<dbReference type="EMBL" id="JAVFKY010000001">
    <property type="protein sequence ID" value="KAK5582434.1"/>
    <property type="molecule type" value="Genomic_DNA"/>
</dbReference>
<keyword evidence="7 9" id="KW-0342">GTP-binding</keyword>
<reference evidence="13 14" key="1">
    <citation type="submission" date="2023-11" db="EMBL/GenBank/DDBJ databases">
        <title>Dfirmibasis_genome.</title>
        <authorList>
            <person name="Edelbroek B."/>
            <person name="Kjellin J."/>
            <person name="Jerlstrom-Hultqvist J."/>
            <person name="Soderbom F."/>
        </authorList>
    </citation>
    <scope>NUCLEOTIDE SEQUENCE [LARGE SCALE GENOMIC DNA]</scope>
    <source>
        <strain evidence="13 14">TNS-C-14</strain>
    </source>
</reference>
<feature type="topological domain" description="Lumenal" evidence="9">
    <location>
        <begin position="812"/>
        <end position="814"/>
    </location>
</feature>
<protein>
    <recommendedName>
        <fullName evidence="9">Protein SEY1 homolog</fullName>
        <ecNumber evidence="9">3.6.5.-</ecNumber>
    </recommendedName>
</protein>
<dbReference type="Proteomes" id="UP001344447">
    <property type="component" value="Unassembled WGS sequence"/>
</dbReference>
<organism evidence="13 14">
    <name type="scientific">Dictyostelium firmibasis</name>
    <dbReference type="NCBI Taxonomy" id="79012"/>
    <lineage>
        <taxon>Eukaryota</taxon>
        <taxon>Amoebozoa</taxon>
        <taxon>Evosea</taxon>
        <taxon>Eumycetozoa</taxon>
        <taxon>Dictyostelia</taxon>
        <taxon>Dictyosteliales</taxon>
        <taxon>Dictyosteliaceae</taxon>
        <taxon>Dictyostelium</taxon>
    </lineage>
</organism>
<feature type="compositionally biased region" description="Low complexity" evidence="10">
    <location>
        <begin position="73"/>
        <end position="84"/>
    </location>
</feature>
<feature type="binding site" evidence="9">
    <location>
        <begin position="143"/>
        <end position="150"/>
    </location>
    <ligand>
        <name>GTP</name>
        <dbReference type="ChEBI" id="CHEBI:37565"/>
    </ligand>
</feature>
<dbReference type="FunFam" id="3.40.50.300:FF:000727">
    <property type="entry name" value="Protein SEY1 homolog"/>
    <property type="match status" value="1"/>
</dbReference>